<dbReference type="EMBL" id="BMNR01000006">
    <property type="protein sequence ID" value="GGK30553.1"/>
    <property type="molecule type" value="Genomic_DNA"/>
</dbReference>
<accession>A0A8J3FHY4</accession>
<dbReference type="AlphaFoldDB" id="A0A8J3FHY4"/>
<dbReference type="RefSeq" id="WP_188653865.1">
    <property type="nucleotide sequence ID" value="NZ_BMNR01000006.1"/>
</dbReference>
<dbReference type="PROSITE" id="PS51257">
    <property type="entry name" value="PROKAR_LIPOPROTEIN"/>
    <property type="match status" value="1"/>
</dbReference>
<proteinExistence type="predicted"/>
<name>A0A8J3FHY4_9FLAO</name>
<keyword evidence="2" id="KW-1185">Reference proteome</keyword>
<gene>
    <name evidence="1" type="ORF">GCM10007962_26130</name>
</gene>
<evidence type="ECO:0000313" key="2">
    <source>
        <dbReference type="Proteomes" id="UP000612329"/>
    </source>
</evidence>
<evidence type="ECO:0000313" key="1">
    <source>
        <dbReference type="EMBL" id="GGK30553.1"/>
    </source>
</evidence>
<reference evidence="1" key="2">
    <citation type="submission" date="2020-09" db="EMBL/GenBank/DDBJ databases">
        <authorList>
            <person name="Sun Q."/>
            <person name="Ohkuma M."/>
        </authorList>
    </citation>
    <scope>NUCLEOTIDE SEQUENCE</scope>
    <source>
        <strain evidence="1">JCM 12862</strain>
    </source>
</reference>
<organism evidence="1 2">
    <name type="scientific">Yeosuana aromativorans</name>
    <dbReference type="NCBI Taxonomy" id="288019"/>
    <lineage>
        <taxon>Bacteria</taxon>
        <taxon>Pseudomonadati</taxon>
        <taxon>Bacteroidota</taxon>
        <taxon>Flavobacteriia</taxon>
        <taxon>Flavobacteriales</taxon>
        <taxon>Flavobacteriaceae</taxon>
        <taxon>Yeosuana</taxon>
    </lineage>
</organism>
<dbReference type="InterPro" id="IPR032286">
    <property type="entry name" value="DUF4837"/>
</dbReference>
<protein>
    <submittedName>
        <fullName evidence="1">DUF4837 domain-containing protein</fullName>
    </submittedName>
</protein>
<comment type="caution">
    <text evidence="1">The sequence shown here is derived from an EMBL/GenBank/DDBJ whole genome shotgun (WGS) entry which is preliminary data.</text>
</comment>
<sequence length="325" mass="36631">MKNVFLITALAILIIGCGDNKTKNNKILSDSSGKFNNVSVVVDNDLWNGSVGEAIRGVLATTVDGLPQDEPIFNMSQIPPSVFSGFVAHNRTVLKIEKGNTAAIKFLDDVYAKPQKVVVVSGPTNDDIINEINENSDKIIKAFKSEELKEKQRQINLSLHDVKPIEKELGLTIKFPTAYRIAKQDKSFFWIRKDIKTGTMNLMLYQLPYNAIHENDSVVNQIIKIRDSIGKTYIPGRVDGSYMITENAYTPFHFETTLDNRPALETKGMWEVKNDFMAGPFVSYLIDDKANNRWVAIEGFVFAPSVDKRDYMFELEAIIKSIKIK</sequence>
<reference evidence="1" key="1">
    <citation type="journal article" date="2014" name="Int. J. Syst. Evol. Microbiol.">
        <title>Complete genome sequence of Corynebacterium casei LMG S-19264T (=DSM 44701T), isolated from a smear-ripened cheese.</title>
        <authorList>
            <consortium name="US DOE Joint Genome Institute (JGI-PGF)"/>
            <person name="Walter F."/>
            <person name="Albersmeier A."/>
            <person name="Kalinowski J."/>
            <person name="Ruckert C."/>
        </authorList>
    </citation>
    <scope>NUCLEOTIDE SEQUENCE</scope>
    <source>
        <strain evidence="1">JCM 12862</strain>
    </source>
</reference>
<dbReference type="Proteomes" id="UP000612329">
    <property type="component" value="Unassembled WGS sequence"/>
</dbReference>
<dbReference type="Pfam" id="PF16125">
    <property type="entry name" value="DUF4837"/>
    <property type="match status" value="1"/>
</dbReference>